<evidence type="ECO:0008006" key="3">
    <source>
        <dbReference type="Google" id="ProtNLM"/>
    </source>
</evidence>
<dbReference type="EMBL" id="JANEYF010004227">
    <property type="protein sequence ID" value="KAJ8931796.1"/>
    <property type="molecule type" value="Genomic_DNA"/>
</dbReference>
<dbReference type="Pfam" id="PF07165">
    <property type="entry name" value="DUF1397"/>
    <property type="match status" value="1"/>
</dbReference>
<accession>A0AAV8X1I9</accession>
<dbReference type="Proteomes" id="UP001162156">
    <property type="component" value="Unassembled WGS sequence"/>
</dbReference>
<comment type="caution">
    <text evidence="1">The sequence shown here is derived from an EMBL/GenBank/DDBJ whole genome shotgun (WGS) entry which is preliminary data.</text>
</comment>
<evidence type="ECO:0000313" key="2">
    <source>
        <dbReference type="Proteomes" id="UP001162156"/>
    </source>
</evidence>
<dbReference type="InterPro" id="IPR009832">
    <property type="entry name" value="DUF1397"/>
</dbReference>
<evidence type="ECO:0000313" key="1">
    <source>
        <dbReference type="EMBL" id="KAJ8931796.1"/>
    </source>
</evidence>
<protein>
    <recommendedName>
        <fullName evidence="3">GCK domain-containing protein</fullName>
    </recommendedName>
</protein>
<organism evidence="1 2">
    <name type="scientific">Rhamnusium bicolor</name>
    <dbReference type="NCBI Taxonomy" id="1586634"/>
    <lineage>
        <taxon>Eukaryota</taxon>
        <taxon>Metazoa</taxon>
        <taxon>Ecdysozoa</taxon>
        <taxon>Arthropoda</taxon>
        <taxon>Hexapoda</taxon>
        <taxon>Insecta</taxon>
        <taxon>Pterygota</taxon>
        <taxon>Neoptera</taxon>
        <taxon>Endopterygota</taxon>
        <taxon>Coleoptera</taxon>
        <taxon>Polyphaga</taxon>
        <taxon>Cucujiformia</taxon>
        <taxon>Chrysomeloidea</taxon>
        <taxon>Cerambycidae</taxon>
        <taxon>Lepturinae</taxon>
        <taxon>Rhagiini</taxon>
        <taxon>Rhamnusium</taxon>
    </lineage>
</organism>
<dbReference type="AlphaFoldDB" id="A0AAV8X1I9"/>
<proteinExistence type="predicted"/>
<reference evidence="1" key="1">
    <citation type="journal article" date="2023" name="Insect Mol. Biol.">
        <title>Genome sequencing provides insights into the evolution of gene families encoding plant cell wall-degrading enzymes in longhorned beetles.</title>
        <authorList>
            <person name="Shin N.R."/>
            <person name="Okamura Y."/>
            <person name="Kirsch R."/>
            <person name="Pauchet Y."/>
        </authorList>
    </citation>
    <scope>NUCLEOTIDE SEQUENCE</scope>
    <source>
        <strain evidence="1">RBIC_L_NR</strain>
    </source>
</reference>
<dbReference type="PANTHER" id="PTHR20997">
    <property type="entry name" value="EG:BACR42I17.2 PROTEIN-RELATED"/>
    <property type="match status" value="1"/>
</dbReference>
<dbReference type="PANTHER" id="PTHR20997:SF2">
    <property type="entry name" value="EG:BACR42I17.2 PROTEIN-RELATED"/>
    <property type="match status" value="1"/>
</dbReference>
<gene>
    <name evidence="1" type="ORF">NQ314_015252</name>
</gene>
<keyword evidence="2" id="KW-1185">Reference proteome</keyword>
<sequence>MNSPSNDLVDEALEKKLKLDGIDLDNVKKQLEDSIPEITEFENFNKTNLPKVEDVENVLKEKCEKEWRSGCSGNDQQENVKVCIERYVNFTVVQEELEKAKETGSMDEVFGKYCKKWPSIYKCFDDVTSTARLCMDDNEEKAFNKSLVILNELQEFMCYKDGDRLAMFVAEGGVECVQERKQGVQDCLNATLGARLPESDNLSVATLPTNGTSSMQKRYQVDSTNYILRVHTPWGGGTPQEGYLEYTKGTVVLTDSTRCSECAKSSN</sequence>
<name>A0AAV8X1I9_9CUCU</name>